<gene>
    <name evidence="1" type="ORF">SCHCODRAFT_106392</name>
</gene>
<keyword evidence="2" id="KW-1185">Reference proteome</keyword>
<dbReference type="InParanoid" id="D8PYI8"/>
<name>D8PYI8_SCHCM</name>
<evidence type="ECO:0000313" key="2">
    <source>
        <dbReference type="Proteomes" id="UP000007431"/>
    </source>
</evidence>
<protein>
    <recommendedName>
        <fullName evidence="3">F-box domain-containing protein</fullName>
    </recommendedName>
</protein>
<dbReference type="AlphaFoldDB" id="D8PYI8"/>
<dbReference type="HOGENOM" id="CLU_1661806_0_0_1"/>
<dbReference type="GeneID" id="9592327"/>
<feature type="non-terminal residue" evidence="1">
    <location>
        <position position="159"/>
    </location>
</feature>
<evidence type="ECO:0008006" key="3">
    <source>
        <dbReference type="Google" id="ProtNLM"/>
    </source>
</evidence>
<dbReference type="OrthoDB" id="3070267at2759"/>
<dbReference type="EMBL" id="GL377304">
    <property type="protein sequence ID" value="EFI99268.1"/>
    <property type="molecule type" value="Genomic_DNA"/>
</dbReference>
<reference evidence="1 2" key="1">
    <citation type="journal article" date="2010" name="Nat. Biotechnol.">
        <title>Genome sequence of the model mushroom Schizophyllum commune.</title>
        <authorList>
            <person name="Ohm R.A."/>
            <person name="de Jong J.F."/>
            <person name="Lugones L.G."/>
            <person name="Aerts A."/>
            <person name="Kothe E."/>
            <person name="Stajich J.E."/>
            <person name="de Vries R.P."/>
            <person name="Record E."/>
            <person name="Levasseur A."/>
            <person name="Baker S.E."/>
            <person name="Bartholomew K.A."/>
            <person name="Coutinho P.M."/>
            <person name="Erdmann S."/>
            <person name="Fowler T.J."/>
            <person name="Gathman A.C."/>
            <person name="Lombard V."/>
            <person name="Henrissat B."/>
            <person name="Knabe N."/>
            <person name="Kuees U."/>
            <person name="Lilly W.W."/>
            <person name="Lindquist E."/>
            <person name="Lucas S."/>
            <person name="Magnuson J.K."/>
            <person name="Piumi F."/>
            <person name="Raudaskoski M."/>
            <person name="Salamov A."/>
            <person name="Schmutz J."/>
            <person name="Schwarze F.W.M.R."/>
            <person name="vanKuyk P.A."/>
            <person name="Horton J.S."/>
            <person name="Grigoriev I.V."/>
            <person name="Woesten H.A.B."/>
        </authorList>
    </citation>
    <scope>NUCLEOTIDE SEQUENCE [LARGE SCALE GENOMIC DNA]</scope>
    <source>
        <strain evidence="2">H4-8 / FGSC 9210</strain>
    </source>
</reference>
<dbReference type="KEGG" id="scm:SCHCO_01090961"/>
<sequence length="159" mass="18005">MDSAVRRAIRDSPLGYFPSMHADEYDPDDGLNDVARIDPASALPFEVMSAIFMHIYDAAPLLRRSDQIAHSVACVDRRWRSIALESPGSGRPCHKEMPITVACISRSVDFLEEFMRLVLPHSARWRTLILSCPLVNWLDRISYCPHFESNYLPSLADVS</sequence>
<dbReference type="Proteomes" id="UP000007431">
    <property type="component" value="Unassembled WGS sequence"/>
</dbReference>
<proteinExistence type="predicted"/>
<organism evidence="2">
    <name type="scientific">Schizophyllum commune (strain H4-8 / FGSC 9210)</name>
    <name type="common">Split gill fungus</name>
    <dbReference type="NCBI Taxonomy" id="578458"/>
    <lineage>
        <taxon>Eukaryota</taxon>
        <taxon>Fungi</taxon>
        <taxon>Dikarya</taxon>
        <taxon>Basidiomycota</taxon>
        <taxon>Agaricomycotina</taxon>
        <taxon>Agaricomycetes</taxon>
        <taxon>Agaricomycetidae</taxon>
        <taxon>Agaricales</taxon>
        <taxon>Schizophyllaceae</taxon>
        <taxon>Schizophyllum</taxon>
    </lineage>
</organism>
<dbReference type="VEuPathDB" id="FungiDB:SCHCODRAFT_01090961"/>
<dbReference type="RefSeq" id="XP_003034171.1">
    <property type="nucleotide sequence ID" value="XM_003034125.1"/>
</dbReference>
<evidence type="ECO:0000313" key="1">
    <source>
        <dbReference type="EMBL" id="EFI99268.1"/>
    </source>
</evidence>
<accession>D8PYI8</accession>